<sequence length="506" mass="55278">MNKKKWIIISAVVVFLGGGGYFGYSYLNATPSNGDEMTMEQPSFPTANVERGEVKKTIFAGGTVAAKAREEVKPEVSGKVERLLVSEGQTVSKGDLLYTVDTTDALLDLQKQELVITRAQKDLAELKEKKDRIISKKSGKVKEILVKEGAEVTPDTVVAKLVDTDHLKINGKFTAFEAERFRVGQKVKVFLRASLTYVDGTISKIDLTGSKVQGVGGGMHDVEVLVRKQGALYAGDMGEVQFTNDKGVLFASQYPTPLELPDDLEVVADTHGKIDSVMFKEDDMIKEGQVLFKMDVSSAELELREKELSVKESLLAMEQKKREIEKKQVEAPISGVITKLNVKEGETPSGGEPVAVIMDTSSVYFMAAVDEIDIPAIKLGQAVEVYVTAFGNRPFVGKVVEVPKEGTKEDKAVRFEVKVELAESSEMKHGMTGDCDIFIEQKENVLRLPLNAVEVMEEGKGTVMVKNPENGEPMPKEVEIGVEGTDYLEIVSGLAEGDEVLLMGGM</sequence>
<dbReference type="InterPro" id="IPR050465">
    <property type="entry name" value="UPF0194_transport"/>
</dbReference>
<dbReference type="GO" id="GO:0016020">
    <property type="term" value="C:membrane"/>
    <property type="evidence" value="ECO:0007669"/>
    <property type="project" value="InterPro"/>
</dbReference>
<dbReference type="InterPro" id="IPR058625">
    <property type="entry name" value="MdtA-like_BSH"/>
</dbReference>
<evidence type="ECO:0000259" key="6">
    <source>
        <dbReference type="Pfam" id="PF25917"/>
    </source>
</evidence>
<keyword evidence="5" id="KW-0812">Transmembrane</keyword>
<evidence type="ECO:0000256" key="1">
    <source>
        <dbReference type="ARBA" id="ARBA00004196"/>
    </source>
</evidence>
<dbReference type="PANTHER" id="PTHR32347">
    <property type="entry name" value="EFFLUX SYSTEM COMPONENT YKNX-RELATED"/>
    <property type="match status" value="1"/>
</dbReference>
<proteinExistence type="inferred from homology"/>
<dbReference type="AlphaFoldDB" id="A0A3M8CK90"/>
<comment type="caution">
    <text evidence="7">The sequence shown here is derived from an EMBL/GenBank/DDBJ whole genome shotgun (WGS) entry which is preliminary data.</text>
</comment>
<feature type="domain" description="Multidrug resistance protein MdtA-like barrel-sandwich hybrid" evidence="6">
    <location>
        <begin position="265"/>
        <end position="358"/>
    </location>
</feature>
<keyword evidence="5" id="KW-0472">Membrane</keyword>
<dbReference type="GO" id="GO:0030313">
    <property type="term" value="C:cell envelope"/>
    <property type="evidence" value="ECO:0007669"/>
    <property type="project" value="UniProtKB-SubCell"/>
</dbReference>
<dbReference type="SUPFAM" id="SSF111369">
    <property type="entry name" value="HlyD-like secretion proteins"/>
    <property type="match status" value="2"/>
</dbReference>
<keyword evidence="3 4" id="KW-0175">Coiled coil</keyword>
<dbReference type="PRINTS" id="PR01490">
    <property type="entry name" value="RTXTOXIND"/>
</dbReference>
<dbReference type="EMBL" id="RHHR01000008">
    <property type="protein sequence ID" value="RNB76114.1"/>
    <property type="molecule type" value="Genomic_DNA"/>
</dbReference>
<dbReference type="Gene3D" id="2.40.50.100">
    <property type="match status" value="2"/>
</dbReference>
<protein>
    <submittedName>
        <fullName evidence="7">Efflux RND transporter periplasmic adaptor subunit</fullName>
    </submittedName>
</protein>
<evidence type="ECO:0000313" key="7">
    <source>
        <dbReference type="EMBL" id="RNB76114.1"/>
    </source>
</evidence>
<feature type="domain" description="Multidrug resistance protein MdtA-like barrel-sandwich hybrid" evidence="6">
    <location>
        <begin position="71"/>
        <end position="156"/>
    </location>
</feature>
<dbReference type="Pfam" id="PF25917">
    <property type="entry name" value="BSH_RND"/>
    <property type="match status" value="2"/>
</dbReference>
<comment type="similarity">
    <text evidence="2">Belongs to the membrane fusion protein (MFP) (TC 8.A.1) family.</text>
</comment>
<gene>
    <name evidence="7" type="ORF">EDM52_04145</name>
</gene>
<accession>A0A3M8CK90</accession>
<dbReference type="InterPro" id="IPR006143">
    <property type="entry name" value="RND_pump_MFP"/>
</dbReference>
<dbReference type="OrthoDB" id="2461559at2"/>
<evidence type="ECO:0000256" key="3">
    <source>
        <dbReference type="ARBA" id="ARBA00023054"/>
    </source>
</evidence>
<evidence type="ECO:0000256" key="2">
    <source>
        <dbReference type="ARBA" id="ARBA00009477"/>
    </source>
</evidence>
<reference evidence="7 8" key="1">
    <citation type="submission" date="2018-10" db="EMBL/GenBank/DDBJ databases">
        <title>Phylogenomics of Brevibacillus.</title>
        <authorList>
            <person name="Dunlap C."/>
        </authorList>
    </citation>
    <scope>NUCLEOTIDE SEQUENCE [LARGE SCALE GENOMIC DNA]</scope>
    <source>
        <strain evidence="7 8">JCM 12215</strain>
    </source>
</reference>
<feature type="transmembrane region" description="Helical" evidence="5">
    <location>
        <begin position="7"/>
        <end position="27"/>
    </location>
</feature>
<dbReference type="Gene3D" id="1.10.287.470">
    <property type="entry name" value="Helix hairpin bin"/>
    <property type="match status" value="1"/>
</dbReference>
<dbReference type="RefSeq" id="WP_122907752.1">
    <property type="nucleotide sequence ID" value="NZ_CBCSBE010000002.1"/>
</dbReference>
<evidence type="ECO:0000313" key="8">
    <source>
        <dbReference type="Proteomes" id="UP000282028"/>
    </source>
</evidence>
<dbReference type="Gene3D" id="2.40.30.170">
    <property type="match status" value="1"/>
</dbReference>
<keyword evidence="5" id="KW-1133">Transmembrane helix</keyword>
<comment type="subcellular location">
    <subcellularLocation>
        <location evidence="1">Cell envelope</location>
    </subcellularLocation>
</comment>
<dbReference type="GO" id="GO:0022857">
    <property type="term" value="F:transmembrane transporter activity"/>
    <property type="evidence" value="ECO:0007669"/>
    <property type="project" value="InterPro"/>
</dbReference>
<name>A0A3M8CK90_9BACL</name>
<dbReference type="Proteomes" id="UP000282028">
    <property type="component" value="Unassembled WGS sequence"/>
</dbReference>
<feature type="coiled-coil region" evidence="4">
    <location>
        <begin position="109"/>
        <end position="136"/>
    </location>
</feature>
<evidence type="ECO:0000256" key="4">
    <source>
        <dbReference type="SAM" id="Coils"/>
    </source>
</evidence>
<evidence type="ECO:0000256" key="5">
    <source>
        <dbReference type="SAM" id="Phobius"/>
    </source>
</evidence>
<dbReference type="NCBIfam" id="TIGR01730">
    <property type="entry name" value="RND_mfp"/>
    <property type="match status" value="1"/>
</dbReference>
<dbReference type="Gene3D" id="2.40.420.20">
    <property type="match status" value="1"/>
</dbReference>
<keyword evidence="8" id="KW-1185">Reference proteome</keyword>
<organism evidence="7 8">
    <name type="scientific">Brevibacillus invocatus</name>
    <dbReference type="NCBI Taxonomy" id="173959"/>
    <lineage>
        <taxon>Bacteria</taxon>
        <taxon>Bacillati</taxon>
        <taxon>Bacillota</taxon>
        <taxon>Bacilli</taxon>
        <taxon>Bacillales</taxon>
        <taxon>Paenibacillaceae</taxon>
        <taxon>Brevibacillus</taxon>
    </lineage>
</organism>